<feature type="coiled-coil region" evidence="9">
    <location>
        <begin position="880"/>
        <end position="939"/>
    </location>
</feature>
<keyword evidence="4" id="KW-0963">Cytoplasm</keyword>
<feature type="region of interest" description="Disordered" evidence="10">
    <location>
        <begin position="224"/>
        <end position="247"/>
    </location>
</feature>
<reference evidence="12" key="1">
    <citation type="journal article" date="2011" name="PLoS Biol.">
        <title>Gene gain and loss during evolution of obligate parasitism in the white rust pathogen of Arabidopsis thaliana.</title>
        <authorList>
            <person name="Kemen E."/>
            <person name="Gardiner A."/>
            <person name="Schultz-Larsen T."/>
            <person name="Kemen A.C."/>
            <person name="Balmuth A.L."/>
            <person name="Robert-Seilaniantz A."/>
            <person name="Bailey K."/>
            <person name="Holub E."/>
            <person name="Studholme D.J."/>
            <person name="Maclean D."/>
            <person name="Jones J.D."/>
        </authorList>
    </citation>
    <scope>NUCLEOTIDE SEQUENCE</scope>
</reference>
<dbReference type="PROSITE" id="PS50058">
    <property type="entry name" value="G_PROTEIN_GAMMA"/>
    <property type="match status" value="1"/>
</dbReference>
<comment type="similarity">
    <text evidence="2">Belongs to the CEP162 family.</text>
</comment>
<dbReference type="InterPro" id="IPR038774">
    <property type="entry name" value="CEP162-like"/>
</dbReference>
<feature type="region of interest" description="Disordered" evidence="10">
    <location>
        <begin position="805"/>
        <end position="832"/>
    </location>
</feature>
<evidence type="ECO:0000256" key="10">
    <source>
        <dbReference type="SAM" id="MobiDB-lite"/>
    </source>
</evidence>
<evidence type="ECO:0000256" key="7">
    <source>
        <dbReference type="ARBA" id="ARBA00023054"/>
    </source>
</evidence>
<feature type="compositionally biased region" description="Polar residues" evidence="10">
    <location>
        <begin position="352"/>
        <end position="365"/>
    </location>
</feature>
<dbReference type="EMBL" id="FR824047">
    <property type="protein sequence ID" value="CCA14171.1"/>
    <property type="molecule type" value="Genomic_DNA"/>
</dbReference>
<evidence type="ECO:0000256" key="1">
    <source>
        <dbReference type="ARBA" id="ARBA00004114"/>
    </source>
</evidence>
<evidence type="ECO:0000256" key="6">
    <source>
        <dbReference type="ARBA" id="ARBA00022794"/>
    </source>
</evidence>
<dbReference type="GO" id="GO:0060271">
    <property type="term" value="P:cilium assembly"/>
    <property type="evidence" value="ECO:0007669"/>
    <property type="project" value="TreeGrafter"/>
</dbReference>
<evidence type="ECO:0000256" key="3">
    <source>
        <dbReference type="ARBA" id="ARBA00021406"/>
    </source>
</evidence>
<feature type="region of interest" description="Disordered" evidence="10">
    <location>
        <begin position="1"/>
        <end position="22"/>
    </location>
</feature>
<keyword evidence="6" id="KW-0970">Cilium biogenesis/degradation</keyword>
<comment type="subcellular location">
    <subcellularLocation>
        <location evidence="1">Cytoplasm</location>
        <location evidence="1">Cytoskeleton</location>
        <location evidence="1">Microtubule organizing center</location>
        <location evidence="1">Centrosome</location>
        <location evidence="1">Centriole</location>
    </subcellularLocation>
</comment>
<evidence type="ECO:0000256" key="8">
    <source>
        <dbReference type="ARBA" id="ARBA00023212"/>
    </source>
</evidence>
<protein>
    <recommendedName>
        <fullName evidence="3">Centrosomal protein of 162 kDa</fullName>
    </recommendedName>
</protein>
<dbReference type="HOGENOM" id="CLU_279978_0_0_1"/>
<keyword evidence="5" id="KW-0493">Microtubule</keyword>
<dbReference type="GO" id="GO:0007186">
    <property type="term" value="P:G protein-coupled receptor signaling pathway"/>
    <property type="evidence" value="ECO:0007669"/>
    <property type="project" value="InterPro"/>
</dbReference>
<dbReference type="GO" id="GO:0005879">
    <property type="term" value="C:axonemal microtubule"/>
    <property type="evidence" value="ECO:0007669"/>
    <property type="project" value="TreeGrafter"/>
</dbReference>
<feature type="domain" description="G protein gamma" evidence="11">
    <location>
        <begin position="618"/>
        <end position="687"/>
    </location>
</feature>
<feature type="coiled-coil region" evidence="9">
    <location>
        <begin position="622"/>
        <end position="691"/>
    </location>
</feature>
<proteinExistence type="inferred from homology"/>
<organism evidence="12">
    <name type="scientific">Albugo laibachii Nc14</name>
    <dbReference type="NCBI Taxonomy" id="890382"/>
    <lineage>
        <taxon>Eukaryota</taxon>
        <taxon>Sar</taxon>
        <taxon>Stramenopiles</taxon>
        <taxon>Oomycota</taxon>
        <taxon>Peronosporomycetes</taxon>
        <taxon>Albuginales</taxon>
        <taxon>Albuginaceae</taxon>
        <taxon>Albugo</taxon>
    </lineage>
</organism>
<evidence type="ECO:0000259" key="11">
    <source>
        <dbReference type="PROSITE" id="PS50058"/>
    </source>
</evidence>
<evidence type="ECO:0000256" key="9">
    <source>
        <dbReference type="SAM" id="Coils"/>
    </source>
</evidence>
<sequence length="1124" mass="130148">MQLVSVQPFASRARNKHNKAEKATRITLEERVAEILKQSRQKKDRIDGRELLMTDEDEENESMTSPDKSFEMNYTELDSCTGQRPAEILRASMSSINSDAFVLNQIALTGTEQVDSRYQQLASAKVDDTLTEFEAHNKSGDSWPDYSEDEDFVSKFDQMKDYMLLDAAENREPSHLELSMKTMRAVDHDVQPEEALKKAEYEDDEFEARLRLMKLLNFDSEYNSDEKGGSNVQQLHQRPPEDDVNVADSTVGNREEEIFLSGKQSKKESPANSVVKKFSPNLIDSMSFDGQIENMDQVIKPLAPTIVEYSSSSQPPPPAPPLEDDSDIEMLASSKLIQDSRNGGAPKYDTFESPSVNSADASTFSPKVDTHHPNTSIHDHHQVHLMNSFGDSPFVVINETKSPEAKAFKSSQQHRHDMHTKWTQDSEKHEEKRLVKEQELAFFLKQAQKQIMGLEQQLRQKEEANNAKHVRSSAVDFIHDKAIQPDNVTRLENEVQSQEHLIQAFQRENEQLMQKMKQIQKGTSYDVHLENKRLKAESQHTIQHDDKPVGIPTESVPMHQYHAAVEARLRAESQAAGLQEEIINLKQVHRERELEWKSRVNQIEKAMRQVESKYEGIDLDQVVQEHVQVRQLEKELELQQKQASHTAKSLQKKLEWYIVNQRLLEDQEQEVDQLKSRIRELESCAINQKEAKFPTNLKEVARDQGETRLRSRSDLHRIQKLENLVKELQSALEKRHPHSVGSLLVAFRQAEMTQSEQVASEYQKKIERISMEIEALRTKYECKVQSFRQQHEKLKLHYEQKLADALRSGSTSTQHSKKIRTRGVRGNNQKPCPDQAEQIARLREFYTAKVRDVNHKWAARLDSLLASKSKPSICDSCQASKNTQQNIQDLNQAVQNKDERLDESDAQTRATIEEEKEKVRMLTDQLKQSEMTRQQLAQTFESFQALRLPIEPKQSDVEKAARGTQTQNHLVELERYQMLEEKLTWQEEEQNSLEERHAAKCEKLQTEIHRIHKENRKLLEAHAMQVKTLENDLMKAQVEKHEMYPELRLMESLAEKVDTLARKYQLRQTELDLIVSRAKSIRELEIAEVQRKYTLVLAEKNAEIQSFELKLEEMIQEMEKLRNG</sequence>
<reference evidence="12" key="2">
    <citation type="submission" date="2011-02" db="EMBL/GenBank/DDBJ databases">
        <authorList>
            <person name="MacLean D."/>
        </authorList>
    </citation>
    <scope>NUCLEOTIDE SEQUENCE</scope>
</reference>
<gene>
    <name evidence="12" type="primary">AlNc14C2G279</name>
    <name evidence="12" type="ORF">ALNC14_003140</name>
</gene>
<name>F0VZE1_9STRA</name>
<feature type="coiled-coil region" evidence="9">
    <location>
        <begin position="1097"/>
        <end position="1124"/>
    </location>
</feature>
<dbReference type="AlphaFoldDB" id="F0VZE1"/>
<feature type="region of interest" description="Disordered" evidence="10">
    <location>
        <begin position="407"/>
        <end position="428"/>
    </location>
</feature>
<accession>F0VZE1</accession>
<feature type="coiled-coil region" evidence="9">
    <location>
        <begin position="976"/>
        <end position="1039"/>
    </location>
</feature>
<feature type="region of interest" description="Disordered" evidence="10">
    <location>
        <begin position="46"/>
        <end position="68"/>
    </location>
</feature>
<evidence type="ECO:0000256" key="5">
    <source>
        <dbReference type="ARBA" id="ARBA00022701"/>
    </source>
</evidence>
<keyword evidence="7 9" id="KW-0175">Coiled coil</keyword>
<dbReference type="PANTHER" id="PTHR34031:SF1">
    <property type="entry name" value="CENTROSOMAL PROTEIN OF 162 KDA"/>
    <property type="match status" value="1"/>
</dbReference>
<keyword evidence="8" id="KW-0206">Cytoskeleton</keyword>
<evidence type="ECO:0000256" key="4">
    <source>
        <dbReference type="ARBA" id="ARBA00022490"/>
    </source>
</evidence>
<feature type="coiled-coil region" evidence="9">
    <location>
        <begin position="488"/>
        <end position="522"/>
    </location>
</feature>
<feature type="region of interest" description="Disordered" evidence="10">
    <location>
        <begin position="350"/>
        <end position="369"/>
    </location>
</feature>
<dbReference type="GO" id="GO:0005814">
    <property type="term" value="C:centriole"/>
    <property type="evidence" value="ECO:0007669"/>
    <property type="project" value="UniProtKB-SubCell"/>
</dbReference>
<feature type="compositionally biased region" description="Basic and acidic residues" evidence="10">
    <location>
        <begin position="419"/>
        <end position="428"/>
    </location>
</feature>
<evidence type="ECO:0000313" key="12">
    <source>
        <dbReference type="EMBL" id="CCA14171.1"/>
    </source>
</evidence>
<dbReference type="InterPro" id="IPR015898">
    <property type="entry name" value="G-protein_gamma-like_dom"/>
</dbReference>
<dbReference type="PANTHER" id="PTHR34031">
    <property type="entry name" value="CENTROSOMAL PROTEIN OF 162 KDA"/>
    <property type="match status" value="1"/>
</dbReference>
<evidence type="ECO:0000256" key="2">
    <source>
        <dbReference type="ARBA" id="ARBA00009485"/>
    </source>
</evidence>
<feature type="coiled-coil region" evidence="9">
    <location>
        <begin position="752"/>
        <end position="779"/>
    </location>
</feature>